<dbReference type="InterPro" id="IPR041432">
    <property type="entry name" value="UBP13_Znf-UBP_var"/>
</dbReference>
<dbReference type="Proteomes" id="UP001158576">
    <property type="component" value="Chromosome PAR"/>
</dbReference>
<protein>
    <recommendedName>
        <fullName evidence="3">ubiquitinyl hydrolase 1</fullName>
        <ecNumber evidence="3">3.4.19.12</ecNumber>
    </recommendedName>
</protein>
<evidence type="ECO:0000256" key="7">
    <source>
        <dbReference type="PROSITE-ProRule" id="PRU00502"/>
    </source>
</evidence>
<feature type="domain" description="UBA" evidence="9">
    <location>
        <begin position="659"/>
        <end position="699"/>
    </location>
</feature>
<evidence type="ECO:0000256" key="6">
    <source>
        <dbReference type="ARBA" id="ARBA00022807"/>
    </source>
</evidence>
<evidence type="ECO:0000313" key="11">
    <source>
        <dbReference type="EMBL" id="CAG5077450.1"/>
    </source>
</evidence>
<feature type="coiled-coil region" evidence="8">
    <location>
        <begin position="715"/>
        <end position="749"/>
    </location>
</feature>
<accession>A0ABN7RN99</accession>
<keyword evidence="6" id="KW-0788">Thiol protease</keyword>
<dbReference type="Pfam" id="PF22562">
    <property type="entry name" value="UBA_7"/>
    <property type="match status" value="1"/>
</dbReference>
<dbReference type="PROSITE" id="PS50271">
    <property type="entry name" value="ZF_UBP"/>
    <property type="match status" value="1"/>
</dbReference>
<dbReference type="PANTHER" id="PTHR12948">
    <property type="entry name" value="NEDD8 ULTIMATE BUSTER-1 BS4 PROTEIN"/>
    <property type="match status" value="1"/>
</dbReference>
<evidence type="ECO:0000256" key="4">
    <source>
        <dbReference type="ARBA" id="ARBA00022670"/>
    </source>
</evidence>
<keyword evidence="12" id="KW-1185">Reference proteome</keyword>
<dbReference type="PROSITE" id="PS50030">
    <property type="entry name" value="UBA"/>
    <property type="match status" value="2"/>
</dbReference>
<dbReference type="InterPro" id="IPR038765">
    <property type="entry name" value="Papain-like_cys_pep_sf"/>
</dbReference>
<dbReference type="InterPro" id="IPR009060">
    <property type="entry name" value="UBA-like_sf"/>
</dbReference>
<dbReference type="SUPFAM" id="SSF57850">
    <property type="entry name" value="RING/U-box"/>
    <property type="match status" value="1"/>
</dbReference>
<dbReference type="PANTHER" id="PTHR12948:SF3">
    <property type="entry name" value="NEDD8 ULTIMATE BUSTER 1"/>
    <property type="match status" value="1"/>
</dbReference>
<keyword evidence="5" id="KW-0833">Ubl conjugation pathway</keyword>
<organism evidence="11 12">
    <name type="scientific">Oikopleura dioica</name>
    <name type="common">Tunicate</name>
    <dbReference type="NCBI Taxonomy" id="34765"/>
    <lineage>
        <taxon>Eukaryota</taxon>
        <taxon>Metazoa</taxon>
        <taxon>Chordata</taxon>
        <taxon>Tunicata</taxon>
        <taxon>Appendicularia</taxon>
        <taxon>Copelata</taxon>
        <taxon>Oikopleuridae</taxon>
        <taxon>Oikopleura</taxon>
    </lineage>
</organism>
<comment type="catalytic activity">
    <reaction evidence="1">
        <text>Thiol-dependent hydrolysis of ester, thioester, amide, peptide and isopeptide bonds formed by the C-terminal Gly of ubiquitin (a 76-residue protein attached to proteins as an intracellular targeting signal).</text>
        <dbReference type="EC" id="3.4.19.12"/>
    </reaction>
</comment>
<dbReference type="EC" id="3.4.19.12" evidence="3"/>
<gene>
    <name evidence="11" type="ORF">OKIOD_LOCUS277</name>
</gene>
<keyword evidence="7" id="KW-0479">Metal-binding</keyword>
<evidence type="ECO:0000256" key="1">
    <source>
        <dbReference type="ARBA" id="ARBA00000707"/>
    </source>
</evidence>
<dbReference type="SMART" id="SM00165">
    <property type="entry name" value="UBA"/>
    <property type="match status" value="2"/>
</dbReference>
<keyword evidence="6" id="KW-0378">Hydrolase</keyword>
<dbReference type="InterPro" id="IPR001607">
    <property type="entry name" value="Znf_UBP"/>
</dbReference>
<evidence type="ECO:0000256" key="3">
    <source>
        <dbReference type="ARBA" id="ARBA00012759"/>
    </source>
</evidence>
<dbReference type="InterPro" id="IPR039749">
    <property type="entry name" value="NUB1"/>
</dbReference>
<dbReference type="InterPro" id="IPR015940">
    <property type="entry name" value="UBA"/>
</dbReference>
<dbReference type="Gene3D" id="3.30.40.10">
    <property type="entry name" value="Zinc/RING finger domain, C3HC4 (zinc finger)"/>
    <property type="match status" value="2"/>
</dbReference>
<dbReference type="Pfam" id="PF17807">
    <property type="entry name" value="zf-UBP_var"/>
    <property type="match status" value="1"/>
</dbReference>
<evidence type="ECO:0000256" key="8">
    <source>
        <dbReference type="SAM" id="Coils"/>
    </source>
</evidence>
<dbReference type="InterPro" id="IPR041970">
    <property type="entry name" value="Rup1_UBA"/>
</dbReference>
<keyword evidence="8" id="KW-0175">Coiled coil</keyword>
<dbReference type="EMBL" id="OU015568">
    <property type="protein sequence ID" value="CAG5077450.1"/>
    <property type="molecule type" value="Genomic_DNA"/>
</dbReference>
<dbReference type="SUPFAM" id="SSF46934">
    <property type="entry name" value="UBA-like"/>
    <property type="match status" value="2"/>
</dbReference>
<keyword evidence="7" id="KW-0862">Zinc</keyword>
<dbReference type="CDD" id="cd14307">
    <property type="entry name" value="UBA_RUP1p"/>
    <property type="match status" value="1"/>
</dbReference>
<comment type="similarity">
    <text evidence="2">Belongs to the peptidase C19 family.</text>
</comment>
<dbReference type="Gene3D" id="3.90.70.10">
    <property type="entry name" value="Cysteine proteinases"/>
    <property type="match status" value="2"/>
</dbReference>
<evidence type="ECO:0000256" key="2">
    <source>
        <dbReference type="ARBA" id="ARBA00009085"/>
    </source>
</evidence>
<feature type="domain" description="UBA" evidence="9">
    <location>
        <begin position="545"/>
        <end position="593"/>
    </location>
</feature>
<dbReference type="Gene3D" id="1.10.8.10">
    <property type="entry name" value="DNA helicase RuvA subunit, C-terminal domain"/>
    <property type="match status" value="2"/>
</dbReference>
<sequence length="1146" mass="129690">MSDIFGDAIMQFIPEMRAPMRSDLVHSDESILGFETANSAGGLFIDLLTFHSVGLAHLEAYCEKFGGARIFLRKKIPADFEGEYESREQWSIVVMPQKIEVDLEEIDRNIECIPSLMSMTIDAVISATPALTRLENRFLSARESKKQELNLAQYESPLPVKVQPGNIKEKDWYCQVCGLKNENLWLNVIDGTILCGRKYREGTIFYENDEFKPSEGHGHAWENFKQTNHPLVVKISSISPFGLVIYNYAQDEFVDDPQMASILAKIGVKTLDCASHELPIWENAESPRENVRVTENQFLKPLEQDHERIGISNTKTSNSAIIAAVQLLARCPALRIYSSISKQVYLQSEAPVEDFNLQFSKIVLSLMDDDPQNWISHTSKSINLKMLIHRLHSTLPDIDHMLDPTLLVSSLLKLISTELTPSPAEKFTGQLDTFTKCIISEAEALTTTSSNVLEIEAEESISKSIQEWANFTEHNFFSPHLRERSPAQIRRRFRSFPSKLLISCPRYFKNSEWVVQEISQKLLVEDVLDLGWLKSDGEIFHPTMELGEDGGTGPVCEEIQMLCEMGFGQKLARKALDRNGWDVEGAAEWLLMNPEEEVSDKDAQPLENPATQPFSIENYEGELVSEENPVFQKITLSREARQFTEEEFERRQREYAEFVFDPESVALLESFGIPTGLAKKALRICRGDIERSADWAFNNWDSPIYEDDTEQVVTEETVTRQAEKVKSELTALQREGQELMRQMAKEKRNPTTDFVTEMVERLEGRKSTSTTIPRPMKIAKKLETPRDNIASSASPTTQAMMELMDDLEIEPVSEENLEIVAPPEIKEENRQNGQDLTLDLDLTDQSTINDILVNENGCMEDTTDCNTTDYDTDYIVTDNLTDYHEQDSRGESSLLEELQEIPDDRLSLIDELINESVSQIDRQIEENVTASSLENLKMAEQLRRLPEEITPFVDPLSIISEENSHLPTDFCTSPENSLKSECEDSQPTVTFPSVINGNQNQSVSEQLKSNDPTHDTLDTTVTKSSCTPSMDTVLTNGTNPEKKKKKKIVKKIIKKKVKKTSVQNEGVANPNENGNNSVEEAKYSLVSFISRTDGTPMLPHFTYFEKSGDNEWLIFDDANVGIASDEQVASAKSTAVLFLYDRLNQL</sequence>
<evidence type="ECO:0000259" key="10">
    <source>
        <dbReference type="PROSITE" id="PS50271"/>
    </source>
</evidence>
<proteinExistence type="inferred from homology"/>
<dbReference type="Pfam" id="PF02148">
    <property type="entry name" value="zf-UBP"/>
    <property type="match status" value="1"/>
</dbReference>
<reference evidence="11 12" key="1">
    <citation type="submission" date="2021-04" db="EMBL/GenBank/DDBJ databases">
        <authorList>
            <person name="Bliznina A."/>
        </authorList>
    </citation>
    <scope>NUCLEOTIDE SEQUENCE [LARGE SCALE GENOMIC DNA]</scope>
</reference>
<name>A0ABN7RN99_OIKDI</name>
<keyword evidence="7" id="KW-0863">Zinc-finger</keyword>
<evidence type="ECO:0000259" key="9">
    <source>
        <dbReference type="PROSITE" id="PS50030"/>
    </source>
</evidence>
<dbReference type="SUPFAM" id="SSF54001">
    <property type="entry name" value="Cysteine proteinases"/>
    <property type="match status" value="1"/>
</dbReference>
<keyword evidence="4" id="KW-0645">Protease</keyword>
<evidence type="ECO:0000256" key="5">
    <source>
        <dbReference type="ARBA" id="ARBA00022786"/>
    </source>
</evidence>
<feature type="domain" description="UBP-type" evidence="10">
    <location>
        <begin position="150"/>
        <end position="273"/>
    </location>
</feature>
<evidence type="ECO:0000313" key="12">
    <source>
        <dbReference type="Proteomes" id="UP001158576"/>
    </source>
</evidence>
<dbReference type="SMART" id="SM00290">
    <property type="entry name" value="ZnF_UBP"/>
    <property type="match status" value="1"/>
</dbReference>
<dbReference type="InterPro" id="IPR013083">
    <property type="entry name" value="Znf_RING/FYVE/PHD"/>
</dbReference>